<keyword evidence="11 16" id="KW-0460">Magnesium</keyword>
<comment type="cofactor">
    <cofactor evidence="16">
        <name>Mg(2+)</name>
        <dbReference type="ChEBI" id="CHEBI:18420"/>
    </cofactor>
    <text evidence="16">Binds 2 magnesium ions per subunit.</text>
</comment>
<dbReference type="InterPro" id="IPR036775">
    <property type="entry name" value="DNA_pol_Y-fam_lit_finger_sf"/>
</dbReference>
<dbReference type="PROSITE" id="PS50173">
    <property type="entry name" value="UMUC"/>
    <property type="match status" value="1"/>
</dbReference>
<comment type="subunit">
    <text evidence="3 16">Monomer.</text>
</comment>
<dbReference type="NCBIfam" id="NF002492">
    <property type="entry name" value="PRK01810.1"/>
    <property type="match status" value="1"/>
</dbReference>
<dbReference type="InterPro" id="IPR024728">
    <property type="entry name" value="PolY_HhH_motif"/>
</dbReference>
<evidence type="ECO:0000256" key="10">
    <source>
        <dbReference type="ARBA" id="ARBA00022763"/>
    </source>
</evidence>
<dbReference type="OrthoDB" id="9808813at2"/>
<evidence type="ECO:0000313" key="18">
    <source>
        <dbReference type="EMBL" id="KIL45906.1"/>
    </source>
</evidence>
<dbReference type="GO" id="GO:0006281">
    <property type="term" value="P:DNA repair"/>
    <property type="evidence" value="ECO:0007669"/>
    <property type="project" value="UniProtKB-UniRule"/>
</dbReference>
<keyword evidence="14 16" id="KW-0234">DNA repair</keyword>
<dbReference type="PANTHER" id="PTHR11076">
    <property type="entry name" value="DNA REPAIR POLYMERASE UMUC / TRANSFERASE FAMILY MEMBER"/>
    <property type="match status" value="1"/>
</dbReference>
<evidence type="ECO:0000256" key="2">
    <source>
        <dbReference type="ARBA" id="ARBA00010945"/>
    </source>
</evidence>
<feature type="binding site" evidence="16">
    <location>
        <position position="108"/>
    </location>
    <ligand>
        <name>Mg(2+)</name>
        <dbReference type="ChEBI" id="CHEBI:18420"/>
    </ligand>
</feature>
<keyword evidence="12 16" id="KW-0239">DNA-directed DNA polymerase</keyword>
<evidence type="ECO:0000256" key="9">
    <source>
        <dbReference type="ARBA" id="ARBA00022723"/>
    </source>
</evidence>
<dbReference type="SUPFAM" id="SSF100879">
    <property type="entry name" value="Lesion bypass DNA polymerase (Y-family), little finger domain"/>
    <property type="match status" value="1"/>
</dbReference>
<keyword evidence="10 16" id="KW-0227">DNA damage</keyword>
<keyword evidence="6 16" id="KW-0808">Transferase</keyword>
<comment type="function">
    <text evidence="16">Poorly processive, error-prone DNA polymerase involved in untargeted mutagenesis. Copies undamaged DNA at stalled replication forks, which arise in vivo from mismatched or misaligned primer ends. These misaligned primers can be extended by PolIV. Exhibits no 3'-5' exonuclease (proofreading) activity. May be involved in translesional synthesis, in conjunction with the beta clamp from PolIII.</text>
</comment>
<dbReference type="HAMAP" id="MF_01113">
    <property type="entry name" value="DNApol_IV"/>
    <property type="match status" value="1"/>
</dbReference>
<dbReference type="GO" id="GO:0042276">
    <property type="term" value="P:error-prone translesion synthesis"/>
    <property type="evidence" value="ECO:0007669"/>
    <property type="project" value="TreeGrafter"/>
</dbReference>
<feature type="site" description="Substrate discrimination" evidence="16">
    <location>
        <position position="17"/>
    </location>
</feature>
<evidence type="ECO:0000313" key="19">
    <source>
        <dbReference type="Proteomes" id="UP000031972"/>
    </source>
</evidence>
<dbReference type="GO" id="GO:0006261">
    <property type="term" value="P:DNA-templated DNA replication"/>
    <property type="evidence" value="ECO:0007669"/>
    <property type="project" value="UniProtKB-UniRule"/>
</dbReference>
<comment type="subcellular location">
    <subcellularLocation>
        <location evidence="1 16">Cytoplasm</location>
    </subcellularLocation>
</comment>
<dbReference type="PANTHER" id="PTHR11076:SF33">
    <property type="entry name" value="DNA POLYMERASE KAPPA"/>
    <property type="match status" value="1"/>
</dbReference>
<dbReference type="InterPro" id="IPR050116">
    <property type="entry name" value="DNA_polymerase-Y"/>
</dbReference>
<dbReference type="GO" id="GO:0009432">
    <property type="term" value="P:SOS response"/>
    <property type="evidence" value="ECO:0007669"/>
    <property type="project" value="TreeGrafter"/>
</dbReference>
<keyword evidence="19" id="KW-1185">Reference proteome</keyword>
<dbReference type="GO" id="GO:0005829">
    <property type="term" value="C:cytosol"/>
    <property type="evidence" value="ECO:0007669"/>
    <property type="project" value="TreeGrafter"/>
</dbReference>
<dbReference type="Pfam" id="PF11798">
    <property type="entry name" value="IMS_HHH"/>
    <property type="match status" value="1"/>
</dbReference>
<dbReference type="InterPro" id="IPR017961">
    <property type="entry name" value="DNA_pol_Y-fam_little_finger"/>
</dbReference>
<name>A0A0C2VN75_9BACL</name>
<evidence type="ECO:0000256" key="16">
    <source>
        <dbReference type="HAMAP-Rule" id="MF_01113"/>
    </source>
</evidence>
<evidence type="ECO:0000256" key="8">
    <source>
        <dbReference type="ARBA" id="ARBA00022705"/>
    </source>
</evidence>
<feature type="binding site" evidence="16">
    <location>
        <position position="12"/>
    </location>
    <ligand>
        <name>Mg(2+)</name>
        <dbReference type="ChEBI" id="CHEBI:18420"/>
    </ligand>
</feature>
<evidence type="ECO:0000256" key="15">
    <source>
        <dbReference type="ARBA" id="ARBA00049244"/>
    </source>
</evidence>
<feature type="domain" description="UmuC" evidence="17">
    <location>
        <begin position="8"/>
        <end position="188"/>
    </location>
</feature>
<evidence type="ECO:0000256" key="13">
    <source>
        <dbReference type="ARBA" id="ARBA00023125"/>
    </source>
</evidence>
<dbReference type="Proteomes" id="UP000031972">
    <property type="component" value="Unassembled WGS sequence"/>
</dbReference>
<keyword evidence="8 16" id="KW-0235">DNA replication</keyword>
<dbReference type="CDD" id="cd03586">
    <property type="entry name" value="PolY_Pol_IV_kappa"/>
    <property type="match status" value="1"/>
</dbReference>
<comment type="similarity">
    <text evidence="2 16">Belongs to the DNA polymerase type-Y family.</text>
</comment>
<dbReference type="Gene3D" id="3.40.1170.60">
    <property type="match status" value="1"/>
</dbReference>
<comment type="caution">
    <text evidence="18">The sequence shown here is derived from an EMBL/GenBank/DDBJ whole genome shotgun (WGS) entry which is preliminary data.</text>
</comment>
<keyword evidence="4 16" id="KW-0515">Mutator protein</keyword>
<dbReference type="AlphaFoldDB" id="A0A0C2VN75"/>
<dbReference type="RefSeq" id="WP_041059073.1">
    <property type="nucleotide sequence ID" value="NZ_JXRR01000017.1"/>
</dbReference>
<dbReference type="GO" id="GO:0003684">
    <property type="term" value="F:damaged DNA binding"/>
    <property type="evidence" value="ECO:0007669"/>
    <property type="project" value="InterPro"/>
</dbReference>
<evidence type="ECO:0000256" key="3">
    <source>
        <dbReference type="ARBA" id="ARBA00011245"/>
    </source>
</evidence>
<evidence type="ECO:0000256" key="1">
    <source>
        <dbReference type="ARBA" id="ARBA00004496"/>
    </source>
</evidence>
<dbReference type="EC" id="2.7.7.7" evidence="16"/>
<keyword evidence="5 16" id="KW-0963">Cytoplasm</keyword>
<dbReference type="PATRIC" id="fig|220754.4.peg.2598"/>
<evidence type="ECO:0000256" key="4">
    <source>
        <dbReference type="ARBA" id="ARBA00022457"/>
    </source>
</evidence>
<keyword evidence="7 16" id="KW-0548">Nucleotidyltransferase</keyword>
<dbReference type="GO" id="GO:0000287">
    <property type="term" value="F:magnesium ion binding"/>
    <property type="evidence" value="ECO:0007669"/>
    <property type="project" value="UniProtKB-UniRule"/>
</dbReference>
<feature type="active site" evidence="16">
    <location>
        <position position="109"/>
    </location>
</feature>
<dbReference type="SUPFAM" id="SSF56672">
    <property type="entry name" value="DNA/RNA polymerases"/>
    <property type="match status" value="1"/>
</dbReference>
<dbReference type="Gene3D" id="1.10.150.20">
    <property type="entry name" value="5' to 3' exonuclease, C-terminal subdomain"/>
    <property type="match status" value="1"/>
</dbReference>
<dbReference type="NCBIfam" id="NF002677">
    <property type="entry name" value="PRK02406.1"/>
    <property type="match status" value="1"/>
</dbReference>
<proteinExistence type="inferred from homology"/>
<dbReference type="Gene3D" id="3.30.70.270">
    <property type="match status" value="1"/>
</dbReference>
<dbReference type="FunFam" id="3.40.1170.60:FF:000001">
    <property type="entry name" value="DNA polymerase IV"/>
    <property type="match status" value="1"/>
</dbReference>
<organism evidence="18 19">
    <name type="scientific">Jeotgalibacillus campisalis</name>
    <dbReference type="NCBI Taxonomy" id="220754"/>
    <lineage>
        <taxon>Bacteria</taxon>
        <taxon>Bacillati</taxon>
        <taxon>Bacillota</taxon>
        <taxon>Bacilli</taxon>
        <taxon>Bacillales</taxon>
        <taxon>Caryophanaceae</taxon>
        <taxon>Jeotgalibacillus</taxon>
    </lineage>
</organism>
<keyword evidence="13 16" id="KW-0238">DNA-binding</keyword>
<keyword evidence="9 16" id="KW-0479">Metal-binding</keyword>
<dbReference type="InterPro" id="IPR022880">
    <property type="entry name" value="DNApol_IV"/>
</dbReference>
<gene>
    <name evidence="16" type="primary">dinB</name>
    <name evidence="18" type="ORF">KR50_25810</name>
</gene>
<dbReference type="Pfam" id="PF11799">
    <property type="entry name" value="IMS_C"/>
    <property type="match status" value="1"/>
</dbReference>
<dbReference type="InterPro" id="IPR043502">
    <property type="entry name" value="DNA/RNA_pol_sf"/>
</dbReference>
<comment type="catalytic activity">
    <reaction evidence="15 16">
        <text>DNA(n) + a 2'-deoxyribonucleoside 5'-triphosphate = DNA(n+1) + diphosphate</text>
        <dbReference type="Rhea" id="RHEA:22508"/>
        <dbReference type="Rhea" id="RHEA-COMP:17339"/>
        <dbReference type="Rhea" id="RHEA-COMP:17340"/>
        <dbReference type="ChEBI" id="CHEBI:33019"/>
        <dbReference type="ChEBI" id="CHEBI:61560"/>
        <dbReference type="ChEBI" id="CHEBI:173112"/>
        <dbReference type="EC" id="2.7.7.7"/>
    </reaction>
</comment>
<sequence>MKKRGRIILHVDMNSFYASVEAAHDPSLKGKPLAIAGNPEERKGIVVTCSYEARSFGVKTTMPLWEAKKLCPSLIVQRPNFDRYREASKAMFDILRSFTTLVEPVSIDEGYVDITELADHEPIELIQTIQDRILRELDLPCSIGVAPSKFLAKMASDMKKPMGITVLRKRDVPLIMWPLDVREMHGIGEKTAQKLYNIGVKTIGDLAQGEEIQLKALLGINGKRLKDRANGFDERKVDPESIYDFKSVGNSTTLPKDVSNQSELIAVLFKLSQKVSQRLKAKGMLCYSLSIMIRFKDRKTITRSCTLKSPINHEDDLLAAAKSLFLAHWDGSSIRLLGVTGQELVERKQAVKQLDLFSYEEDAKHEPVDKVLEEINKRYGSGKLNRGIEFKRETRFPAAETSFSKDFLKDHD</sequence>
<evidence type="ECO:0000256" key="14">
    <source>
        <dbReference type="ARBA" id="ARBA00023204"/>
    </source>
</evidence>
<dbReference type="EMBL" id="JXRR01000017">
    <property type="protein sequence ID" value="KIL45906.1"/>
    <property type="molecule type" value="Genomic_DNA"/>
</dbReference>
<dbReference type="Gene3D" id="3.30.1490.100">
    <property type="entry name" value="DNA polymerase, Y-family, little finger domain"/>
    <property type="match status" value="1"/>
</dbReference>
<protein>
    <recommendedName>
        <fullName evidence="16">DNA polymerase IV</fullName>
        <shortName evidence="16">Pol IV</shortName>
        <ecNumber evidence="16">2.7.7.7</ecNumber>
    </recommendedName>
</protein>
<dbReference type="FunFam" id="3.30.1490.100:FF:000004">
    <property type="entry name" value="DNA polymerase IV"/>
    <property type="match status" value="1"/>
</dbReference>
<evidence type="ECO:0000256" key="5">
    <source>
        <dbReference type="ARBA" id="ARBA00022490"/>
    </source>
</evidence>
<accession>A0A0C2VN75</accession>
<dbReference type="InterPro" id="IPR001126">
    <property type="entry name" value="UmuC"/>
</dbReference>
<evidence type="ECO:0000256" key="12">
    <source>
        <dbReference type="ARBA" id="ARBA00022932"/>
    </source>
</evidence>
<reference evidence="18 19" key="1">
    <citation type="submission" date="2015-01" db="EMBL/GenBank/DDBJ databases">
        <title>Jeotgalibacillus campisalis genome sequencing.</title>
        <authorList>
            <person name="Goh K.M."/>
            <person name="Chan K.-G."/>
            <person name="Yaakop A.S."/>
            <person name="Ee R."/>
            <person name="Gan H.M."/>
            <person name="Chan C.S."/>
        </authorList>
    </citation>
    <scope>NUCLEOTIDE SEQUENCE [LARGE SCALE GENOMIC DNA]</scope>
    <source>
        <strain evidence="18 19">SF-57</strain>
    </source>
</reference>
<dbReference type="Pfam" id="PF00817">
    <property type="entry name" value="IMS"/>
    <property type="match status" value="1"/>
</dbReference>
<evidence type="ECO:0000256" key="11">
    <source>
        <dbReference type="ARBA" id="ARBA00022842"/>
    </source>
</evidence>
<evidence type="ECO:0000256" key="7">
    <source>
        <dbReference type="ARBA" id="ARBA00022695"/>
    </source>
</evidence>
<evidence type="ECO:0000259" key="17">
    <source>
        <dbReference type="PROSITE" id="PS50173"/>
    </source>
</evidence>
<evidence type="ECO:0000256" key="6">
    <source>
        <dbReference type="ARBA" id="ARBA00022679"/>
    </source>
</evidence>
<dbReference type="InterPro" id="IPR043128">
    <property type="entry name" value="Rev_trsase/Diguanyl_cyclase"/>
</dbReference>
<dbReference type="GO" id="GO:0003887">
    <property type="term" value="F:DNA-directed DNA polymerase activity"/>
    <property type="evidence" value="ECO:0007669"/>
    <property type="project" value="UniProtKB-UniRule"/>
</dbReference>